<name>A0A8I1WE56_BACIU</name>
<gene>
    <name evidence="1" type="ORF">J5227_09650</name>
</gene>
<evidence type="ECO:0000313" key="2">
    <source>
        <dbReference type="Proteomes" id="UP000665181"/>
    </source>
</evidence>
<proteinExistence type="predicted"/>
<comment type="caution">
    <text evidence="1">The sequence shown here is derived from an EMBL/GenBank/DDBJ whole genome shotgun (WGS) entry which is preliminary data.</text>
</comment>
<accession>A0A8I1WE56</accession>
<organism evidence="1 2">
    <name type="scientific">Bacillus subtilis</name>
    <dbReference type="NCBI Taxonomy" id="1423"/>
    <lineage>
        <taxon>Bacteria</taxon>
        <taxon>Bacillati</taxon>
        <taxon>Bacillota</taxon>
        <taxon>Bacilli</taxon>
        <taxon>Bacillales</taxon>
        <taxon>Bacillaceae</taxon>
        <taxon>Bacillus</taxon>
    </lineage>
</organism>
<dbReference type="Proteomes" id="UP000665181">
    <property type="component" value="Unassembled WGS sequence"/>
</dbReference>
<protein>
    <submittedName>
        <fullName evidence="1">Capsid protein</fullName>
    </submittedName>
</protein>
<dbReference type="AlphaFoldDB" id="A0A8I1WE56"/>
<reference evidence="1" key="1">
    <citation type="submission" date="2021-03" db="EMBL/GenBank/DDBJ databases">
        <title>Isolation of Bacillus subtilis from fermented food sample.</title>
        <authorList>
            <person name="Lakshmanan V."/>
            <person name="Athira K."/>
            <person name="Rajagopal K."/>
        </authorList>
    </citation>
    <scope>NUCLEOTIDE SEQUENCE</scope>
    <source>
        <strain evidence="1">S1</strain>
    </source>
</reference>
<sequence>MKEETKVLWEYVKLLKEINDSGYLCNRELKDALTSLHKSMGFEKNTKSEQLNQDVKFSTKPLNGNSYTLSSGYNPERIAVINPGGEETTFLIIDLYNSRIEDISKKVEYGTFKHQASQIKAVIIDKRPSKLIIDANGIGKGLLDALADTLKGTKVVLSENGALTYK</sequence>
<dbReference type="EMBL" id="JAGFPW010000006">
    <property type="protein sequence ID" value="MBO3794571.1"/>
    <property type="molecule type" value="Genomic_DNA"/>
</dbReference>
<dbReference type="RefSeq" id="WP_144500933.1">
    <property type="nucleotide sequence ID" value="NZ_JAGFPW010000006.1"/>
</dbReference>
<evidence type="ECO:0000313" key="1">
    <source>
        <dbReference type="EMBL" id="MBO3794571.1"/>
    </source>
</evidence>